<evidence type="ECO:0000256" key="1">
    <source>
        <dbReference type="SAM" id="MobiDB-lite"/>
    </source>
</evidence>
<evidence type="ECO:0000313" key="2">
    <source>
        <dbReference type="EMBL" id="KAF7689329.1"/>
    </source>
</evidence>
<dbReference type="PANTHER" id="PTHR19446">
    <property type="entry name" value="REVERSE TRANSCRIPTASES"/>
    <property type="match status" value="1"/>
</dbReference>
<protein>
    <submittedName>
        <fullName evidence="2">Uncharacterized protein</fullName>
    </submittedName>
</protein>
<dbReference type="Gene3D" id="3.60.10.10">
    <property type="entry name" value="Endonuclease/exonuclease/phosphatase"/>
    <property type="match status" value="1"/>
</dbReference>
<comment type="caution">
    <text evidence="2">The sequence shown here is derived from an EMBL/GenBank/DDBJ whole genome shotgun (WGS) entry which is preliminary data.</text>
</comment>
<dbReference type="SUPFAM" id="SSF56219">
    <property type="entry name" value="DNase I-like"/>
    <property type="match status" value="1"/>
</dbReference>
<accession>A0A8T0ADH6</accession>
<dbReference type="EMBL" id="JABFDY010000024">
    <property type="protein sequence ID" value="KAF7689329.1"/>
    <property type="molecule type" value="Genomic_DNA"/>
</dbReference>
<keyword evidence="3" id="KW-1185">Reference proteome</keyword>
<organism evidence="2 3">
    <name type="scientific">Silurus meridionalis</name>
    <name type="common">Southern catfish</name>
    <name type="synonym">Silurus soldatovi meridionalis</name>
    <dbReference type="NCBI Taxonomy" id="175797"/>
    <lineage>
        <taxon>Eukaryota</taxon>
        <taxon>Metazoa</taxon>
        <taxon>Chordata</taxon>
        <taxon>Craniata</taxon>
        <taxon>Vertebrata</taxon>
        <taxon>Euteleostomi</taxon>
        <taxon>Actinopterygii</taxon>
        <taxon>Neopterygii</taxon>
        <taxon>Teleostei</taxon>
        <taxon>Ostariophysi</taxon>
        <taxon>Siluriformes</taxon>
        <taxon>Siluridae</taxon>
        <taxon>Silurus</taxon>
    </lineage>
</organism>
<name>A0A8T0ADH6_SILME</name>
<feature type="region of interest" description="Disordered" evidence="1">
    <location>
        <begin position="1"/>
        <end position="22"/>
    </location>
</feature>
<sequence>MIFGGDLNTVMDPPLDRSNPRSLSRSKMAQALSTFFDQVGAVDLWRFLFPRSKAYSYFSQVRHSYSRIDYFFIDKSLLPSVEQIDYLPIKTYFEGNIQMEEILNAISLMQNKKNPGPDGYPMDFYKKFATKLAPILLDMFEDSFVRGRLPQTLNEANIILLLKPGKDNVKCNFYRPILLLNADTKILS</sequence>
<dbReference type="AlphaFoldDB" id="A0A8T0ADH6"/>
<proteinExistence type="predicted"/>
<dbReference type="InterPro" id="IPR036691">
    <property type="entry name" value="Endo/exonu/phosph_ase_sf"/>
</dbReference>
<gene>
    <name evidence="2" type="ORF">HF521_012682</name>
</gene>
<evidence type="ECO:0000313" key="3">
    <source>
        <dbReference type="Proteomes" id="UP000606274"/>
    </source>
</evidence>
<reference evidence="2" key="1">
    <citation type="submission" date="2020-08" db="EMBL/GenBank/DDBJ databases">
        <title>Chromosome-level assembly of Southern catfish (Silurus meridionalis) provides insights into visual adaptation to the nocturnal and benthic lifestyles.</title>
        <authorList>
            <person name="Zhang Y."/>
            <person name="Wang D."/>
            <person name="Peng Z."/>
        </authorList>
    </citation>
    <scope>NUCLEOTIDE SEQUENCE</scope>
    <source>
        <strain evidence="2">SWU-2019-XX</strain>
        <tissue evidence="2">Muscle</tissue>
    </source>
</reference>
<dbReference type="Proteomes" id="UP000606274">
    <property type="component" value="Unassembled WGS sequence"/>
</dbReference>